<keyword evidence="1" id="KW-0472">Membrane</keyword>
<keyword evidence="1" id="KW-1133">Transmembrane helix</keyword>
<name>A0A319E1U7_9EURO</name>
<dbReference type="VEuPathDB" id="FungiDB:BO82DRAFT_198709"/>
<keyword evidence="1" id="KW-0812">Transmembrane</keyword>
<reference evidence="2 3" key="1">
    <citation type="submission" date="2016-12" db="EMBL/GenBank/DDBJ databases">
        <title>The genomes of Aspergillus section Nigri reveals drivers in fungal speciation.</title>
        <authorList>
            <consortium name="DOE Joint Genome Institute"/>
            <person name="Vesth T.C."/>
            <person name="Nybo J."/>
            <person name="Theobald S."/>
            <person name="Brandl J."/>
            <person name="Frisvad J.C."/>
            <person name="Nielsen K.F."/>
            <person name="Lyhne E.K."/>
            <person name="Kogle M.E."/>
            <person name="Kuo A."/>
            <person name="Riley R."/>
            <person name="Clum A."/>
            <person name="Nolan M."/>
            <person name="Lipzen A."/>
            <person name="Salamov A."/>
            <person name="Henrissat B."/>
            <person name="Wiebenga A."/>
            <person name="De Vries R.P."/>
            <person name="Grigoriev I.V."/>
            <person name="Mortensen U.H."/>
            <person name="Andersen M.R."/>
            <person name="Baker S.E."/>
        </authorList>
    </citation>
    <scope>NUCLEOTIDE SEQUENCE [LARGE SCALE GENOMIC DNA]</scope>
    <source>
        <strain evidence="2 3">CBS 121591</strain>
    </source>
</reference>
<evidence type="ECO:0008006" key="4">
    <source>
        <dbReference type="Google" id="ProtNLM"/>
    </source>
</evidence>
<dbReference type="GeneID" id="37133320"/>
<gene>
    <name evidence="2" type="ORF">BO82DRAFT_198709</name>
</gene>
<dbReference type="EMBL" id="KZ821681">
    <property type="protein sequence ID" value="PYH85062.1"/>
    <property type="molecule type" value="Genomic_DNA"/>
</dbReference>
<protein>
    <recommendedName>
        <fullName evidence="4">Transmembrane protein</fullName>
    </recommendedName>
</protein>
<sequence length="82" mass="9009">MVLSKGLRHGGGEDTLRGTMGWGGDCSCCGIGRADLEVYLFATFFFPFSFCSVKVIVIVMGIWSSFFDLSHFLLVRVCVFIG</sequence>
<accession>A0A319E1U7</accession>
<feature type="transmembrane region" description="Helical" evidence="1">
    <location>
        <begin position="38"/>
        <end position="63"/>
    </location>
</feature>
<keyword evidence="3" id="KW-1185">Reference proteome</keyword>
<evidence type="ECO:0000313" key="2">
    <source>
        <dbReference type="EMBL" id="PYH85062.1"/>
    </source>
</evidence>
<dbReference type="Proteomes" id="UP000248340">
    <property type="component" value="Unassembled WGS sequence"/>
</dbReference>
<dbReference type="RefSeq" id="XP_025495262.1">
    <property type="nucleotide sequence ID" value="XM_025630579.1"/>
</dbReference>
<dbReference type="AlphaFoldDB" id="A0A319E1U7"/>
<evidence type="ECO:0000313" key="3">
    <source>
        <dbReference type="Proteomes" id="UP000248340"/>
    </source>
</evidence>
<organism evidence="2 3">
    <name type="scientific">Aspergillus uvarum CBS 121591</name>
    <dbReference type="NCBI Taxonomy" id="1448315"/>
    <lineage>
        <taxon>Eukaryota</taxon>
        <taxon>Fungi</taxon>
        <taxon>Dikarya</taxon>
        <taxon>Ascomycota</taxon>
        <taxon>Pezizomycotina</taxon>
        <taxon>Eurotiomycetes</taxon>
        <taxon>Eurotiomycetidae</taxon>
        <taxon>Eurotiales</taxon>
        <taxon>Aspergillaceae</taxon>
        <taxon>Aspergillus</taxon>
        <taxon>Aspergillus subgen. Circumdati</taxon>
    </lineage>
</organism>
<proteinExistence type="predicted"/>
<evidence type="ECO:0000256" key="1">
    <source>
        <dbReference type="SAM" id="Phobius"/>
    </source>
</evidence>